<dbReference type="Proteomes" id="UP001596114">
    <property type="component" value="Unassembled WGS sequence"/>
</dbReference>
<keyword evidence="1" id="KW-1133">Transmembrane helix</keyword>
<dbReference type="EMBL" id="JBHSNF010000001">
    <property type="protein sequence ID" value="MFC5524934.1"/>
    <property type="molecule type" value="Genomic_DNA"/>
</dbReference>
<sequence length="120" mass="13377">MGFFDWYLKCVKGHYADFEGRARRTEYWMFFLVNLIISIVVGLIGRAIGFEVLGSLYGLAMLVPGLAVGVRRLHDTGRTGWWWLIALIPVIGTIWIIVLFATNGDQGANQYGPDPKDAAA</sequence>
<dbReference type="InterPro" id="IPR008523">
    <property type="entry name" value="DUF805"/>
</dbReference>
<feature type="transmembrane region" description="Helical" evidence="1">
    <location>
        <begin position="82"/>
        <end position="101"/>
    </location>
</feature>
<protein>
    <submittedName>
        <fullName evidence="2">DUF805 domain-containing protein</fullName>
    </submittedName>
</protein>
<reference evidence="3" key="1">
    <citation type="journal article" date="2019" name="Int. J. Syst. Evol. Microbiol.">
        <title>The Global Catalogue of Microorganisms (GCM) 10K type strain sequencing project: providing services to taxonomists for standard genome sequencing and annotation.</title>
        <authorList>
            <consortium name="The Broad Institute Genomics Platform"/>
            <consortium name="The Broad Institute Genome Sequencing Center for Infectious Disease"/>
            <person name="Wu L."/>
            <person name="Ma J."/>
        </authorList>
    </citation>
    <scope>NUCLEOTIDE SEQUENCE [LARGE SCALE GENOMIC DNA]</scope>
    <source>
        <strain evidence="3">CGMCC 1.16619</strain>
    </source>
</reference>
<dbReference type="Pfam" id="PF05656">
    <property type="entry name" value="DUF805"/>
    <property type="match status" value="1"/>
</dbReference>
<organism evidence="2 3">
    <name type="scientific">Rhodanobacter ginsengisoli</name>
    <dbReference type="NCBI Taxonomy" id="418646"/>
    <lineage>
        <taxon>Bacteria</taxon>
        <taxon>Pseudomonadati</taxon>
        <taxon>Pseudomonadota</taxon>
        <taxon>Gammaproteobacteria</taxon>
        <taxon>Lysobacterales</taxon>
        <taxon>Rhodanobacteraceae</taxon>
        <taxon>Rhodanobacter</taxon>
    </lineage>
</organism>
<keyword evidence="3" id="KW-1185">Reference proteome</keyword>
<name>A0ABW0QQD7_9GAMM</name>
<keyword evidence="1" id="KW-0472">Membrane</keyword>
<evidence type="ECO:0000313" key="2">
    <source>
        <dbReference type="EMBL" id="MFC5524934.1"/>
    </source>
</evidence>
<feature type="transmembrane region" description="Helical" evidence="1">
    <location>
        <begin position="27"/>
        <end position="48"/>
    </location>
</feature>
<dbReference type="PANTHER" id="PTHR34980">
    <property type="entry name" value="INNER MEMBRANE PROTEIN-RELATED-RELATED"/>
    <property type="match status" value="1"/>
</dbReference>
<evidence type="ECO:0000313" key="3">
    <source>
        <dbReference type="Proteomes" id="UP001596114"/>
    </source>
</evidence>
<comment type="caution">
    <text evidence="2">The sequence shown here is derived from an EMBL/GenBank/DDBJ whole genome shotgun (WGS) entry which is preliminary data.</text>
</comment>
<proteinExistence type="predicted"/>
<evidence type="ECO:0000256" key="1">
    <source>
        <dbReference type="SAM" id="Phobius"/>
    </source>
</evidence>
<gene>
    <name evidence="2" type="ORF">ACFPPA_04195</name>
</gene>
<keyword evidence="1" id="KW-0812">Transmembrane</keyword>
<accession>A0ABW0QQD7</accession>
<dbReference type="RefSeq" id="WP_377317549.1">
    <property type="nucleotide sequence ID" value="NZ_JBHSNF010000001.1"/>
</dbReference>
<feature type="transmembrane region" description="Helical" evidence="1">
    <location>
        <begin position="54"/>
        <end position="70"/>
    </location>
</feature>
<dbReference type="PANTHER" id="PTHR34980:SF2">
    <property type="entry name" value="INNER MEMBRANE PROTEIN YHAH-RELATED"/>
    <property type="match status" value="1"/>
</dbReference>